<dbReference type="GO" id="GO:0005886">
    <property type="term" value="C:plasma membrane"/>
    <property type="evidence" value="ECO:0007669"/>
    <property type="project" value="TreeGrafter"/>
</dbReference>
<dbReference type="Gene3D" id="1.10.510.10">
    <property type="entry name" value="Transferase(Phosphotransferase) domain 1"/>
    <property type="match status" value="2"/>
</dbReference>
<organism evidence="2 3">
    <name type="scientific">Funneliformis caledonium</name>
    <dbReference type="NCBI Taxonomy" id="1117310"/>
    <lineage>
        <taxon>Eukaryota</taxon>
        <taxon>Fungi</taxon>
        <taxon>Fungi incertae sedis</taxon>
        <taxon>Mucoromycota</taxon>
        <taxon>Glomeromycotina</taxon>
        <taxon>Glomeromycetes</taxon>
        <taxon>Glomerales</taxon>
        <taxon>Glomeraceae</taxon>
        <taxon>Funneliformis</taxon>
    </lineage>
</organism>
<dbReference type="InterPro" id="IPR011009">
    <property type="entry name" value="Kinase-like_dom_sf"/>
</dbReference>
<name>A0A9N9CJJ4_9GLOM</name>
<feature type="domain" description="Protein kinase" evidence="1">
    <location>
        <begin position="7"/>
        <end position="266"/>
    </location>
</feature>
<reference evidence="2" key="1">
    <citation type="submission" date="2021-06" db="EMBL/GenBank/DDBJ databases">
        <authorList>
            <person name="Kallberg Y."/>
            <person name="Tangrot J."/>
            <person name="Rosling A."/>
        </authorList>
    </citation>
    <scope>NUCLEOTIDE SEQUENCE</scope>
    <source>
        <strain evidence="2">UK204</strain>
    </source>
</reference>
<dbReference type="GO" id="GO:0004714">
    <property type="term" value="F:transmembrane receptor protein tyrosine kinase activity"/>
    <property type="evidence" value="ECO:0007669"/>
    <property type="project" value="TreeGrafter"/>
</dbReference>
<evidence type="ECO:0000313" key="2">
    <source>
        <dbReference type="EMBL" id="CAG8605789.1"/>
    </source>
</evidence>
<dbReference type="PANTHER" id="PTHR24416:SF611">
    <property type="entry name" value="TYROSINE-PROTEIN KINASE TRANSMEMBRANE RECEPTOR ROR"/>
    <property type="match status" value="1"/>
</dbReference>
<proteinExistence type="predicted"/>
<dbReference type="InterPro" id="IPR001245">
    <property type="entry name" value="Ser-Thr/Tyr_kinase_cat_dom"/>
</dbReference>
<dbReference type="Proteomes" id="UP000789570">
    <property type="component" value="Unassembled WGS sequence"/>
</dbReference>
<gene>
    <name evidence="2" type="ORF">FCALED_LOCUS8814</name>
</gene>
<accession>A0A9N9CJJ4</accession>
<dbReference type="GO" id="GO:0005524">
    <property type="term" value="F:ATP binding"/>
    <property type="evidence" value="ECO:0007669"/>
    <property type="project" value="InterPro"/>
</dbReference>
<dbReference type="SUPFAM" id="SSF56112">
    <property type="entry name" value="Protein kinase-like (PK-like)"/>
    <property type="match status" value="1"/>
</dbReference>
<dbReference type="OrthoDB" id="10261027at2759"/>
<evidence type="ECO:0000259" key="1">
    <source>
        <dbReference type="PROSITE" id="PS50011"/>
    </source>
</evidence>
<dbReference type="Pfam" id="PF07714">
    <property type="entry name" value="PK_Tyr_Ser-Thr"/>
    <property type="match status" value="1"/>
</dbReference>
<dbReference type="EMBL" id="CAJVPQ010002704">
    <property type="protein sequence ID" value="CAG8605789.1"/>
    <property type="molecule type" value="Genomic_DNA"/>
</dbReference>
<keyword evidence="3" id="KW-1185">Reference proteome</keyword>
<sequence length="266" mass="31026">MNAKTPNYEFLHIASGEFASVYAAYQISTPTKFAIKIFAEVSMKEVILNEIHLMEIMRRKVDFHPNIIRFYGITKFRNEINFALILEYADGGTLGEYLRNNAISFKWERQLEFANDIASAILWLHDNGIIHRNLLAILNGIREIPISTTNSVFVELYQRCWEHEPDERPDIDQVISELSSIDPKIHFISKVNDKNEIKDDVDFSSCEWRRPSDESPKLEKMVIEKWKSVLKEIYRNLINSMPSLIYAVISAKEDRSVFPQRSTNFM</sequence>
<protein>
    <submittedName>
        <fullName evidence="2">5525_t:CDS:1</fullName>
    </submittedName>
</protein>
<dbReference type="GO" id="GO:0007169">
    <property type="term" value="P:cell surface receptor protein tyrosine kinase signaling pathway"/>
    <property type="evidence" value="ECO:0007669"/>
    <property type="project" value="TreeGrafter"/>
</dbReference>
<dbReference type="PROSITE" id="PS50011">
    <property type="entry name" value="PROTEIN_KINASE_DOM"/>
    <property type="match status" value="1"/>
</dbReference>
<dbReference type="PANTHER" id="PTHR24416">
    <property type="entry name" value="TYROSINE-PROTEIN KINASE RECEPTOR"/>
    <property type="match status" value="1"/>
</dbReference>
<dbReference type="InterPro" id="IPR050122">
    <property type="entry name" value="RTK"/>
</dbReference>
<dbReference type="GO" id="GO:0043235">
    <property type="term" value="C:receptor complex"/>
    <property type="evidence" value="ECO:0007669"/>
    <property type="project" value="TreeGrafter"/>
</dbReference>
<comment type="caution">
    <text evidence="2">The sequence shown here is derived from an EMBL/GenBank/DDBJ whole genome shotgun (WGS) entry which is preliminary data.</text>
</comment>
<evidence type="ECO:0000313" key="3">
    <source>
        <dbReference type="Proteomes" id="UP000789570"/>
    </source>
</evidence>
<dbReference type="AlphaFoldDB" id="A0A9N9CJJ4"/>
<dbReference type="InterPro" id="IPR000719">
    <property type="entry name" value="Prot_kinase_dom"/>
</dbReference>